<dbReference type="AlphaFoldDB" id="A0A1T1ANT8"/>
<protein>
    <submittedName>
        <fullName evidence="1">Uncharacterized protein</fullName>
    </submittedName>
</protein>
<accession>A0A1T1ANT8</accession>
<dbReference type="Proteomes" id="UP000190750">
    <property type="component" value="Unassembled WGS sequence"/>
</dbReference>
<sequence>MALFEPRILSRPYKVHFAGFESSTYRLQQAGWQIAVEQDFYGERINLALHHPVLKLSMLAKLQDFYFAGQPNQWVDPQSVGRPLEFHITHCSSNLGVQVLANSFDFKPIDARPQFVNTEYKNIEDYGIFATPLVRTEEILIEPSSVAECLDLIRRLQAPDLADIRQRNRAANDAPIARQTFHAQILSLAA</sequence>
<organism evidence="1 2">
    <name type="scientific">Rhodoferax fermentans</name>
    <dbReference type="NCBI Taxonomy" id="28066"/>
    <lineage>
        <taxon>Bacteria</taxon>
        <taxon>Pseudomonadati</taxon>
        <taxon>Pseudomonadota</taxon>
        <taxon>Betaproteobacteria</taxon>
        <taxon>Burkholderiales</taxon>
        <taxon>Comamonadaceae</taxon>
        <taxon>Rhodoferax</taxon>
    </lineage>
</organism>
<keyword evidence="2" id="KW-1185">Reference proteome</keyword>
<evidence type="ECO:0000313" key="2">
    <source>
        <dbReference type="Proteomes" id="UP000190750"/>
    </source>
</evidence>
<gene>
    <name evidence="1" type="ORF">RF819_02875</name>
</gene>
<reference evidence="1 2" key="1">
    <citation type="submission" date="2017-01" db="EMBL/GenBank/DDBJ databases">
        <title>Genome sequencing of Rhodoferax fermentans JCM 7819.</title>
        <authorList>
            <person name="Kim Y.J."/>
            <person name="Farh M.E.-A."/>
            <person name="Yang D.-C."/>
        </authorList>
    </citation>
    <scope>NUCLEOTIDE SEQUENCE [LARGE SCALE GENOMIC DNA]</scope>
    <source>
        <strain evidence="1 2">JCM 7819</strain>
    </source>
</reference>
<dbReference type="STRING" id="28066.RF819_02875"/>
<evidence type="ECO:0000313" key="1">
    <source>
        <dbReference type="EMBL" id="OOV05792.1"/>
    </source>
</evidence>
<dbReference type="RefSeq" id="WP_078363574.1">
    <property type="nucleotide sequence ID" value="NZ_MTJN01000002.1"/>
</dbReference>
<proteinExistence type="predicted"/>
<name>A0A1T1ANT8_RHOFE</name>
<dbReference type="EMBL" id="MTJN01000002">
    <property type="protein sequence ID" value="OOV05792.1"/>
    <property type="molecule type" value="Genomic_DNA"/>
</dbReference>
<comment type="caution">
    <text evidence="1">The sequence shown here is derived from an EMBL/GenBank/DDBJ whole genome shotgun (WGS) entry which is preliminary data.</text>
</comment>
<dbReference type="OrthoDB" id="9889494at2"/>